<comment type="caution">
    <text evidence="1">The sequence shown here is derived from an EMBL/GenBank/DDBJ whole genome shotgun (WGS) entry which is preliminary data.</text>
</comment>
<proteinExistence type="predicted"/>
<gene>
    <name evidence="1" type="ORF">N3K66_005729</name>
</gene>
<dbReference type="EMBL" id="CM047944">
    <property type="protein sequence ID" value="KAI9899268.1"/>
    <property type="molecule type" value="Genomic_DNA"/>
</dbReference>
<name>A0ACC0V026_9HYPO</name>
<sequence>MQGLHQQMYVHLAAGCNIIRELQDEEKTKHPRPMTRDQHIGMSSIPINLHPVRNILFQFEIMAQAMGEGGCSSQHHLDILAQSDNFGFWRSYRAPRVPTETPRLGMRENIIEACRAAESLLNGIALWGQENVTDIGALYLGQSSLVMYDVLISKQATLVKCYRELLKSLSNFQKEMVSDVPQGVDRQIRMLDLMLATARLLFLSDPDIPDMAERAARTPELCEKILDLCESLIESDEACQLGGSKIAISSNSQTMHPLFSVAHGGYSHATRERALTLMRKPRLEGLWETGMNASLAEAMWTREMVVTQEHLDRQRIFGENKVKNHVGPGLQIITGGSAPPHFRCYSVRMAFTGKREARLVLQTWAEANSGFPGVEQTISW</sequence>
<evidence type="ECO:0000313" key="1">
    <source>
        <dbReference type="EMBL" id="KAI9899268.1"/>
    </source>
</evidence>
<evidence type="ECO:0000313" key="2">
    <source>
        <dbReference type="Proteomes" id="UP001163324"/>
    </source>
</evidence>
<reference evidence="1" key="1">
    <citation type="submission" date="2022-10" db="EMBL/GenBank/DDBJ databases">
        <title>Complete Genome of Trichothecium roseum strain YXFP-22015, a Plant Pathogen Isolated from Citrus.</title>
        <authorList>
            <person name="Wang Y."/>
            <person name="Zhu L."/>
        </authorList>
    </citation>
    <scope>NUCLEOTIDE SEQUENCE</scope>
    <source>
        <strain evidence="1">YXFP-22015</strain>
    </source>
</reference>
<dbReference type="Proteomes" id="UP001163324">
    <property type="component" value="Chromosome 5"/>
</dbReference>
<protein>
    <submittedName>
        <fullName evidence="1">Uncharacterized protein</fullName>
    </submittedName>
</protein>
<keyword evidence="2" id="KW-1185">Reference proteome</keyword>
<accession>A0ACC0V026</accession>
<organism evidence="1 2">
    <name type="scientific">Trichothecium roseum</name>
    <dbReference type="NCBI Taxonomy" id="47278"/>
    <lineage>
        <taxon>Eukaryota</taxon>
        <taxon>Fungi</taxon>
        <taxon>Dikarya</taxon>
        <taxon>Ascomycota</taxon>
        <taxon>Pezizomycotina</taxon>
        <taxon>Sordariomycetes</taxon>
        <taxon>Hypocreomycetidae</taxon>
        <taxon>Hypocreales</taxon>
        <taxon>Hypocreales incertae sedis</taxon>
        <taxon>Trichothecium</taxon>
    </lineage>
</organism>